<proteinExistence type="predicted"/>
<dbReference type="AlphaFoldDB" id="A0AAN8PB33"/>
<evidence type="ECO:0000313" key="2">
    <source>
        <dbReference type="EMBL" id="KAK6175032.1"/>
    </source>
</evidence>
<feature type="domain" description="DUF5641" evidence="1">
    <location>
        <begin position="63"/>
        <end position="156"/>
    </location>
</feature>
<comment type="caution">
    <text evidence="2">The sequence shown here is derived from an EMBL/GenBank/DDBJ whole genome shotgun (WGS) entry which is preliminary data.</text>
</comment>
<gene>
    <name evidence="2" type="ORF">SNE40_013573</name>
</gene>
<reference evidence="2 3" key="1">
    <citation type="submission" date="2024-01" db="EMBL/GenBank/DDBJ databases">
        <title>The genome of the rayed Mediterranean limpet Patella caerulea (Linnaeus, 1758).</title>
        <authorList>
            <person name="Anh-Thu Weber A."/>
            <person name="Halstead-Nussloch G."/>
        </authorList>
    </citation>
    <scope>NUCLEOTIDE SEQUENCE [LARGE SCALE GENOMIC DNA]</scope>
    <source>
        <strain evidence="2">AATW-2023a</strain>
        <tissue evidence="2">Whole specimen</tissue>
    </source>
</reference>
<name>A0AAN8PB33_PATCE</name>
<evidence type="ECO:0000313" key="3">
    <source>
        <dbReference type="Proteomes" id="UP001347796"/>
    </source>
</evidence>
<dbReference type="Pfam" id="PF18701">
    <property type="entry name" value="DUF5641"/>
    <property type="match status" value="1"/>
</dbReference>
<organism evidence="2 3">
    <name type="scientific">Patella caerulea</name>
    <name type="common">Rayed Mediterranean limpet</name>
    <dbReference type="NCBI Taxonomy" id="87958"/>
    <lineage>
        <taxon>Eukaryota</taxon>
        <taxon>Metazoa</taxon>
        <taxon>Spiralia</taxon>
        <taxon>Lophotrochozoa</taxon>
        <taxon>Mollusca</taxon>
        <taxon>Gastropoda</taxon>
        <taxon>Patellogastropoda</taxon>
        <taxon>Patelloidea</taxon>
        <taxon>Patellidae</taxon>
        <taxon>Patella</taxon>
    </lineage>
</organism>
<evidence type="ECO:0000259" key="1">
    <source>
        <dbReference type="Pfam" id="PF18701"/>
    </source>
</evidence>
<dbReference type="PANTHER" id="PTHR47331">
    <property type="entry name" value="PHD-TYPE DOMAIN-CONTAINING PROTEIN"/>
    <property type="match status" value="1"/>
</dbReference>
<keyword evidence="3" id="KW-1185">Reference proteome</keyword>
<sequence length="167" mass="19807">MNDETLSTLFCEVEGIIKGRPITPISDDVNDLNALTPQHLLLLKKGPELQPGKFKKEDCYSRRRWRHVQYLSDLFWRRWTREYLPLLQERQKWNNKQRNFRVGDIILVVDHELSRCFWPLGRILEVYPNELDGCVRVVKVKTKTSVLKRPIDKCVYLESAPLIDDDQ</sequence>
<dbReference type="InterPro" id="IPR040676">
    <property type="entry name" value="DUF5641"/>
</dbReference>
<dbReference type="Proteomes" id="UP001347796">
    <property type="component" value="Unassembled WGS sequence"/>
</dbReference>
<dbReference type="EMBL" id="JAZGQO010000010">
    <property type="protein sequence ID" value="KAK6175032.1"/>
    <property type="molecule type" value="Genomic_DNA"/>
</dbReference>
<protein>
    <recommendedName>
        <fullName evidence="1">DUF5641 domain-containing protein</fullName>
    </recommendedName>
</protein>
<accession>A0AAN8PB33</accession>
<dbReference type="PANTHER" id="PTHR47331:SF1">
    <property type="entry name" value="GAG-LIKE PROTEIN"/>
    <property type="match status" value="1"/>
</dbReference>